<dbReference type="InterPro" id="IPR026634">
    <property type="entry name" value="TPST-like"/>
</dbReference>
<gene>
    <name evidence="3" type="ORF">ACFOOR_07080</name>
</gene>
<dbReference type="InterPro" id="IPR019734">
    <property type="entry name" value="TPR_rpt"/>
</dbReference>
<dbReference type="Pfam" id="PF13469">
    <property type="entry name" value="Sulfotransfer_3"/>
    <property type="match status" value="1"/>
</dbReference>
<accession>A0ABV6ZWK4</accession>
<dbReference type="Proteomes" id="UP001595379">
    <property type="component" value="Unassembled WGS sequence"/>
</dbReference>
<dbReference type="PANTHER" id="PTHR12788:SF10">
    <property type="entry name" value="PROTEIN-TYROSINE SULFOTRANSFERASE"/>
    <property type="match status" value="1"/>
</dbReference>
<protein>
    <submittedName>
        <fullName evidence="3">Tetratricopeptide repeat-containing sulfotransferase family protein</fullName>
    </submittedName>
</protein>
<organism evidence="3 4">
    <name type="scientific">Hyphobacterium vulgare</name>
    <dbReference type="NCBI Taxonomy" id="1736751"/>
    <lineage>
        <taxon>Bacteria</taxon>
        <taxon>Pseudomonadati</taxon>
        <taxon>Pseudomonadota</taxon>
        <taxon>Alphaproteobacteria</taxon>
        <taxon>Maricaulales</taxon>
        <taxon>Maricaulaceae</taxon>
        <taxon>Hyphobacterium</taxon>
    </lineage>
</organism>
<dbReference type="EMBL" id="JBHRSV010000012">
    <property type="protein sequence ID" value="MFC2925865.1"/>
    <property type="molecule type" value="Genomic_DNA"/>
</dbReference>
<keyword evidence="1" id="KW-0808">Transferase</keyword>
<dbReference type="SMART" id="SM00028">
    <property type="entry name" value="TPR"/>
    <property type="match status" value="4"/>
</dbReference>
<dbReference type="Gene3D" id="1.25.40.10">
    <property type="entry name" value="Tetratricopeptide repeat domain"/>
    <property type="match status" value="1"/>
</dbReference>
<comment type="caution">
    <text evidence="3">The sequence shown here is derived from an EMBL/GenBank/DDBJ whole genome shotgun (WGS) entry which is preliminary data.</text>
</comment>
<proteinExistence type="predicted"/>
<dbReference type="RefSeq" id="WP_343164945.1">
    <property type="nucleotide sequence ID" value="NZ_JBHRSV010000012.1"/>
</dbReference>
<evidence type="ECO:0000256" key="2">
    <source>
        <dbReference type="PROSITE-ProRule" id="PRU00339"/>
    </source>
</evidence>
<dbReference type="PANTHER" id="PTHR12788">
    <property type="entry name" value="PROTEIN-TYROSINE SULFOTRANSFERASE 2"/>
    <property type="match status" value="1"/>
</dbReference>
<evidence type="ECO:0000256" key="1">
    <source>
        <dbReference type="ARBA" id="ARBA00022679"/>
    </source>
</evidence>
<reference evidence="4" key="1">
    <citation type="journal article" date="2019" name="Int. J. Syst. Evol. Microbiol.">
        <title>The Global Catalogue of Microorganisms (GCM) 10K type strain sequencing project: providing services to taxonomists for standard genome sequencing and annotation.</title>
        <authorList>
            <consortium name="The Broad Institute Genomics Platform"/>
            <consortium name="The Broad Institute Genome Sequencing Center for Infectious Disease"/>
            <person name="Wu L."/>
            <person name="Ma J."/>
        </authorList>
    </citation>
    <scope>NUCLEOTIDE SEQUENCE [LARGE SCALE GENOMIC DNA]</scope>
    <source>
        <strain evidence="4">KCTC 52487</strain>
    </source>
</reference>
<dbReference type="Pfam" id="PF13432">
    <property type="entry name" value="TPR_16"/>
    <property type="match status" value="2"/>
</dbReference>
<evidence type="ECO:0000313" key="3">
    <source>
        <dbReference type="EMBL" id="MFC2925865.1"/>
    </source>
</evidence>
<keyword evidence="2" id="KW-0802">TPR repeat</keyword>
<dbReference type="PROSITE" id="PS50005">
    <property type="entry name" value="TPR"/>
    <property type="match status" value="1"/>
</dbReference>
<evidence type="ECO:0000313" key="4">
    <source>
        <dbReference type="Proteomes" id="UP001595379"/>
    </source>
</evidence>
<sequence>MSIPDPRLSEGHTRLRMGRPEEAETLADALIRDNPGDTEALYLKGMCRRAVYDYAGALEIFRDLDARTPGQAGVLIFLGLAHQGLGQSREAEAAFAKAEAANPEQPLAAFYRGMALFDLGNKAGAVAAYERCIRLDPNHVAGLRSLSHTLHSMRRFEDAEAVAARGLKLAAGDPVLSAVKSNAELRRGEMQSARQRMETVSLANASPVNAALALKTLGDVREAEGDFRGAFEAWAEANKRERDWALPAYGNDETPYSLAGVRRAKFFFDKAEGLTTGTAEGPSPVFLVGFPRSGTTLLENILAAHPAITTSEEKAHAWPALAETGEYQAKLPDLMAADDATLERLRSEYWKRACPDGLPGAGEVFVDKLPANLGWIGLLGRLFPGAKFLMAVRDPRDCVLSAFQQRFAMGAAMFRMLDMEDAAAWYDASFGAAEAARRAMPGLDVHVVRYEDLVADLEGEARKAIAFLGLDWDDAVLDYRAKAKDRQINTPSGPQVDKPVYSDSVGRWKHYAFAFEPAMPFLESWVEYWGYEH</sequence>
<dbReference type="SUPFAM" id="SSF52540">
    <property type="entry name" value="P-loop containing nucleoside triphosphate hydrolases"/>
    <property type="match status" value="1"/>
</dbReference>
<feature type="repeat" description="TPR" evidence="2">
    <location>
        <begin position="106"/>
        <end position="139"/>
    </location>
</feature>
<dbReference type="InterPro" id="IPR027417">
    <property type="entry name" value="P-loop_NTPase"/>
</dbReference>
<keyword evidence="4" id="KW-1185">Reference proteome</keyword>
<dbReference type="InterPro" id="IPR011990">
    <property type="entry name" value="TPR-like_helical_dom_sf"/>
</dbReference>
<dbReference type="Gene3D" id="3.40.50.300">
    <property type="entry name" value="P-loop containing nucleotide triphosphate hydrolases"/>
    <property type="match status" value="1"/>
</dbReference>
<name>A0ABV6ZWK4_9PROT</name>
<dbReference type="SUPFAM" id="SSF48452">
    <property type="entry name" value="TPR-like"/>
    <property type="match status" value="1"/>
</dbReference>